<accession>A0AAV4RMU8</accession>
<keyword evidence="2" id="KW-1185">Reference proteome</keyword>
<name>A0AAV4RMU8_9ARAC</name>
<dbReference type="AlphaFoldDB" id="A0AAV4RMU8"/>
<proteinExistence type="predicted"/>
<organism evidence="1 2">
    <name type="scientific">Caerostris darwini</name>
    <dbReference type="NCBI Taxonomy" id="1538125"/>
    <lineage>
        <taxon>Eukaryota</taxon>
        <taxon>Metazoa</taxon>
        <taxon>Ecdysozoa</taxon>
        <taxon>Arthropoda</taxon>
        <taxon>Chelicerata</taxon>
        <taxon>Arachnida</taxon>
        <taxon>Araneae</taxon>
        <taxon>Araneomorphae</taxon>
        <taxon>Entelegynae</taxon>
        <taxon>Araneoidea</taxon>
        <taxon>Araneidae</taxon>
        <taxon>Caerostris</taxon>
    </lineage>
</organism>
<dbReference type="Proteomes" id="UP001054837">
    <property type="component" value="Unassembled WGS sequence"/>
</dbReference>
<evidence type="ECO:0000313" key="2">
    <source>
        <dbReference type="Proteomes" id="UP001054837"/>
    </source>
</evidence>
<reference evidence="1 2" key="1">
    <citation type="submission" date="2021-06" db="EMBL/GenBank/DDBJ databases">
        <title>Caerostris darwini draft genome.</title>
        <authorList>
            <person name="Kono N."/>
            <person name="Arakawa K."/>
        </authorList>
    </citation>
    <scope>NUCLEOTIDE SEQUENCE [LARGE SCALE GENOMIC DNA]</scope>
</reference>
<gene>
    <name evidence="1" type="ORF">CDAR_59931</name>
</gene>
<protein>
    <submittedName>
        <fullName evidence="1">Uncharacterized protein</fullName>
    </submittedName>
</protein>
<sequence>MYRYISIPSKQIGNVNNSERVSAFSTTILNIPIITAPMIDSKHFSALSFSKRIFLEIASYQSSVNDDCSALWHRFAYHTKPTRILILRNFE</sequence>
<evidence type="ECO:0000313" key="1">
    <source>
        <dbReference type="EMBL" id="GIY23263.1"/>
    </source>
</evidence>
<dbReference type="EMBL" id="BPLQ01006523">
    <property type="protein sequence ID" value="GIY23263.1"/>
    <property type="molecule type" value="Genomic_DNA"/>
</dbReference>
<comment type="caution">
    <text evidence="1">The sequence shown here is derived from an EMBL/GenBank/DDBJ whole genome shotgun (WGS) entry which is preliminary data.</text>
</comment>